<accession>A0A1M7D366</accession>
<feature type="transmembrane region" description="Helical" evidence="6">
    <location>
        <begin position="46"/>
        <end position="67"/>
    </location>
</feature>
<dbReference type="GO" id="GO:0015658">
    <property type="term" value="F:branched-chain amino acid transmembrane transporter activity"/>
    <property type="evidence" value="ECO:0007669"/>
    <property type="project" value="InterPro"/>
</dbReference>
<dbReference type="PANTHER" id="PTHR30482:SF20">
    <property type="entry name" value="HIGH-AFFINITY BRANCHED-CHAIN AMINO ACID TRANSPORT SYSTEM PERMEASE PROTEIN LIVM"/>
    <property type="match status" value="1"/>
</dbReference>
<feature type="transmembrane region" description="Helical" evidence="6">
    <location>
        <begin position="21"/>
        <end position="40"/>
    </location>
</feature>
<evidence type="ECO:0000313" key="8">
    <source>
        <dbReference type="Proteomes" id="UP000183208"/>
    </source>
</evidence>
<dbReference type="RefSeq" id="WP_074825061.1">
    <property type="nucleotide sequence ID" value="NZ_FNTI01000001.1"/>
</dbReference>
<feature type="transmembrane region" description="Helical" evidence="6">
    <location>
        <begin position="126"/>
        <end position="146"/>
    </location>
</feature>
<feature type="transmembrane region" description="Helical" evidence="6">
    <location>
        <begin position="224"/>
        <end position="247"/>
    </location>
</feature>
<organism evidence="7 8">
    <name type="scientific">Bradyrhizobium lablabi</name>
    <dbReference type="NCBI Taxonomy" id="722472"/>
    <lineage>
        <taxon>Bacteria</taxon>
        <taxon>Pseudomonadati</taxon>
        <taxon>Pseudomonadota</taxon>
        <taxon>Alphaproteobacteria</taxon>
        <taxon>Hyphomicrobiales</taxon>
        <taxon>Nitrobacteraceae</taxon>
        <taxon>Bradyrhizobium</taxon>
    </lineage>
</organism>
<feature type="transmembrane region" description="Helical" evidence="6">
    <location>
        <begin position="99"/>
        <end position="121"/>
    </location>
</feature>
<dbReference type="AlphaFoldDB" id="A0A1M7D366"/>
<keyword evidence="5 6" id="KW-0472">Membrane</keyword>
<feature type="transmembrane region" description="Helical" evidence="6">
    <location>
        <begin position="74"/>
        <end position="93"/>
    </location>
</feature>
<reference evidence="7 8" key="1">
    <citation type="submission" date="2016-10" db="EMBL/GenBank/DDBJ databases">
        <authorList>
            <person name="de Groot N.N."/>
        </authorList>
    </citation>
    <scope>NUCLEOTIDE SEQUENCE [LARGE SCALE GENOMIC DNA]</scope>
    <source>
        <strain evidence="7 8">GAS522</strain>
    </source>
</reference>
<dbReference type="Pfam" id="PF02653">
    <property type="entry name" value="BPD_transp_2"/>
    <property type="match status" value="1"/>
</dbReference>
<keyword evidence="2" id="KW-1003">Cell membrane</keyword>
<sequence length="333" mass="35246">MEGSSSAIGRDKPALAARTRMLRRAAVVILLAAALVLPQLTANQFYIHLANLMLLNSIFAVSLGLIAAVGQISLGHAAFVAAGAYISALAALTFKIPPILGIVLAGFATGLAAALLGKILLRLRGVYFVLVTFLAGQVFTLIALNWESVTHGANGLLGIPAISLFGFPLSTRLRFYYFALVAFIIVLTFVWALMRSQYGRAFRSIAENVRLAESSGIDVSHYQVIAFALGSGIAGAAGATMVHYIRFLSPDSFTFNDSIAYITMLVVGGRQTMLGGVLGALFLTPLPELLRGLVGAQHIVYGAILLAVLLFLPNGLVSIGRSLFKPSRAEAPK</sequence>
<comment type="subcellular location">
    <subcellularLocation>
        <location evidence="1">Cell membrane</location>
        <topology evidence="1">Multi-pass membrane protein</topology>
    </subcellularLocation>
</comment>
<evidence type="ECO:0000256" key="4">
    <source>
        <dbReference type="ARBA" id="ARBA00022989"/>
    </source>
</evidence>
<keyword evidence="4 6" id="KW-1133">Transmembrane helix</keyword>
<dbReference type="CDD" id="cd06581">
    <property type="entry name" value="TM_PBP1_LivM_like"/>
    <property type="match status" value="1"/>
</dbReference>
<evidence type="ECO:0000256" key="3">
    <source>
        <dbReference type="ARBA" id="ARBA00022692"/>
    </source>
</evidence>
<evidence type="ECO:0000256" key="2">
    <source>
        <dbReference type="ARBA" id="ARBA00022475"/>
    </source>
</evidence>
<dbReference type="InterPro" id="IPR043428">
    <property type="entry name" value="LivM-like"/>
</dbReference>
<feature type="transmembrane region" description="Helical" evidence="6">
    <location>
        <begin position="176"/>
        <end position="194"/>
    </location>
</feature>
<dbReference type="GO" id="GO:0005886">
    <property type="term" value="C:plasma membrane"/>
    <property type="evidence" value="ECO:0007669"/>
    <property type="project" value="UniProtKB-SubCell"/>
</dbReference>
<keyword evidence="3 6" id="KW-0812">Transmembrane</keyword>
<feature type="transmembrane region" description="Helical" evidence="6">
    <location>
        <begin position="152"/>
        <end position="169"/>
    </location>
</feature>
<dbReference type="InterPro" id="IPR001851">
    <property type="entry name" value="ABC_transp_permease"/>
</dbReference>
<protein>
    <submittedName>
        <fullName evidence="7">Amino acid/amide ABC transporter membrane protein 2, HAAT family</fullName>
    </submittedName>
</protein>
<gene>
    <name evidence="7" type="ORF">SAMN05444171_5144</name>
</gene>
<evidence type="ECO:0000256" key="5">
    <source>
        <dbReference type="ARBA" id="ARBA00023136"/>
    </source>
</evidence>
<feature type="transmembrane region" description="Helical" evidence="6">
    <location>
        <begin position="298"/>
        <end position="319"/>
    </location>
</feature>
<feature type="transmembrane region" description="Helical" evidence="6">
    <location>
        <begin position="259"/>
        <end position="286"/>
    </location>
</feature>
<proteinExistence type="predicted"/>
<dbReference type="OrthoDB" id="9814461at2"/>
<evidence type="ECO:0000313" key="7">
    <source>
        <dbReference type="EMBL" id="SED78334.1"/>
    </source>
</evidence>
<name>A0A1M7D366_9BRAD</name>
<evidence type="ECO:0000256" key="1">
    <source>
        <dbReference type="ARBA" id="ARBA00004651"/>
    </source>
</evidence>
<dbReference type="Proteomes" id="UP000183208">
    <property type="component" value="Unassembled WGS sequence"/>
</dbReference>
<dbReference type="EMBL" id="FNTI01000001">
    <property type="protein sequence ID" value="SED78334.1"/>
    <property type="molecule type" value="Genomic_DNA"/>
</dbReference>
<evidence type="ECO:0000256" key="6">
    <source>
        <dbReference type="SAM" id="Phobius"/>
    </source>
</evidence>
<dbReference type="PANTHER" id="PTHR30482">
    <property type="entry name" value="HIGH-AFFINITY BRANCHED-CHAIN AMINO ACID TRANSPORT SYSTEM PERMEASE"/>
    <property type="match status" value="1"/>
</dbReference>